<reference evidence="3" key="1">
    <citation type="submission" date="2025-08" db="UniProtKB">
        <authorList>
            <consortium name="RefSeq"/>
        </authorList>
    </citation>
    <scope>IDENTIFICATION</scope>
</reference>
<gene>
    <name evidence="3" type="primary">SPACA9</name>
</gene>
<dbReference type="GeneID" id="103010659"/>
<evidence type="ECO:0000313" key="3">
    <source>
        <dbReference type="RefSeq" id="XP_028017812.2"/>
    </source>
</evidence>
<keyword evidence="2" id="KW-1185">Reference proteome</keyword>
<evidence type="ECO:0000256" key="1">
    <source>
        <dbReference type="SAM" id="MobiDB-lite"/>
    </source>
</evidence>
<dbReference type="Proteomes" id="UP001652580">
    <property type="component" value="Chromosome 6"/>
</dbReference>
<feature type="region of interest" description="Disordered" evidence="1">
    <location>
        <begin position="16"/>
        <end position="114"/>
    </location>
</feature>
<organism evidence="2 3">
    <name type="scientific">Balaenoptera acutorostrata</name>
    <name type="common">Common minke whale</name>
    <name type="synonym">Balaena rostrata</name>
    <dbReference type="NCBI Taxonomy" id="9767"/>
    <lineage>
        <taxon>Eukaryota</taxon>
        <taxon>Metazoa</taxon>
        <taxon>Chordata</taxon>
        <taxon>Craniata</taxon>
        <taxon>Vertebrata</taxon>
        <taxon>Euteleostomi</taxon>
        <taxon>Mammalia</taxon>
        <taxon>Eutheria</taxon>
        <taxon>Laurasiatheria</taxon>
        <taxon>Artiodactyla</taxon>
        <taxon>Whippomorpha</taxon>
        <taxon>Cetacea</taxon>
        <taxon>Mysticeti</taxon>
        <taxon>Balaenopteridae</taxon>
        <taxon>Balaenoptera</taxon>
    </lineage>
</organism>
<proteinExistence type="predicted"/>
<name>A0A452C452_BALAC</name>
<protein>
    <submittedName>
        <fullName evidence="3">Sperm acrosome-associated protein 9 isoform X2</fullName>
    </submittedName>
</protein>
<accession>A0A452C452</accession>
<dbReference type="RefSeq" id="XP_028017812.2">
    <property type="nucleotide sequence ID" value="XM_028162011.2"/>
</dbReference>
<evidence type="ECO:0000313" key="2">
    <source>
        <dbReference type="Proteomes" id="UP001652580"/>
    </source>
</evidence>
<dbReference type="STRING" id="310752.A0A384B4M6"/>
<sequence length="241" mass="25205">MKTLSRCGAGCLKKEGRRVEGPVGNPQPSLHLLSPRDPATCSRGGAGLPRDPIAMAPAVTIRPAAPPLLTSDLPTPPTPSPKPWEGPPRPSGAPDTHGDAPASGHSVSEGRSRTSKIKKCLHPAPFIQTNLAAVTLVQGTITLDSLLQLLSRYSWCACHKSIGSRTKSVLLSGALGATSQETPSFRSCCVRMLRETQQKASLLSTCDLAGSLDVFSAPPPQCSGSFHLQHPTGALPQCSLL</sequence>
<feature type="compositionally biased region" description="Pro residues" evidence="1">
    <location>
        <begin position="74"/>
        <end position="91"/>
    </location>
</feature>